<organism evidence="1 3">
    <name type="scientific">Brassica campestris</name>
    <name type="common">Field mustard</name>
    <dbReference type="NCBI Taxonomy" id="3711"/>
    <lineage>
        <taxon>Eukaryota</taxon>
        <taxon>Viridiplantae</taxon>
        <taxon>Streptophyta</taxon>
        <taxon>Embryophyta</taxon>
        <taxon>Tracheophyta</taxon>
        <taxon>Spermatophyta</taxon>
        <taxon>Magnoliopsida</taxon>
        <taxon>eudicotyledons</taxon>
        <taxon>Gunneridae</taxon>
        <taxon>Pentapetalae</taxon>
        <taxon>rosids</taxon>
        <taxon>malvids</taxon>
        <taxon>Brassicales</taxon>
        <taxon>Brassicaceae</taxon>
        <taxon>Brassiceae</taxon>
        <taxon>Brassica</taxon>
    </lineage>
</organism>
<dbReference type="EMBL" id="LS974626">
    <property type="protein sequence ID" value="CAG7910024.1"/>
    <property type="molecule type" value="Genomic_DNA"/>
</dbReference>
<dbReference type="EMBL" id="LS974625">
    <property type="protein sequence ID" value="CAG7867502.1"/>
    <property type="molecule type" value="Genomic_DNA"/>
</dbReference>
<name>A0A8D9CYZ6_BRACM</name>
<dbReference type="Gramene" id="A10p12700.2_BraZ1">
    <property type="protein sequence ID" value="A10p12700.2_BraZ1.CDS.1"/>
    <property type="gene ID" value="A10g12700.2_BraZ1"/>
</dbReference>
<dbReference type="Proteomes" id="UP000694005">
    <property type="component" value="Chromosome A10"/>
</dbReference>
<dbReference type="AlphaFoldDB" id="A0A8D9CYZ6"/>
<evidence type="ECO:0000313" key="3">
    <source>
        <dbReference type="Proteomes" id="UP000694005"/>
    </source>
</evidence>
<sequence length="39" mass="4499">MFGRRSRFCVDSTRRLGSIWIGFPMAEMSKNLMTDSSAR</sequence>
<accession>A0A8D9CYZ6</accession>
<reference evidence="1 3" key="1">
    <citation type="submission" date="2021-07" db="EMBL/GenBank/DDBJ databases">
        <authorList>
            <consortium name="Genoscope - CEA"/>
            <person name="William W."/>
        </authorList>
    </citation>
    <scope>NUCLEOTIDE SEQUENCE [LARGE SCALE GENOMIC DNA]</scope>
</reference>
<proteinExistence type="predicted"/>
<evidence type="ECO:0000313" key="1">
    <source>
        <dbReference type="EMBL" id="CAG7867502.1"/>
    </source>
</evidence>
<dbReference type="Proteomes" id="UP000694005">
    <property type="component" value="Chromosome A09"/>
</dbReference>
<gene>
    <name evidence="1" type="ORF">BRAPAZ1V2_A09P79690.2</name>
    <name evidence="2" type="ORF">BRAPAZ1V2_A10P12700.2</name>
</gene>
<feature type="non-terminal residue" evidence="1">
    <location>
        <position position="39"/>
    </location>
</feature>
<evidence type="ECO:0000313" key="2">
    <source>
        <dbReference type="EMBL" id="CAG7910024.1"/>
    </source>
</evidence>
<dbReference type="Gramene" id="A09p79690.2_BraZ1">
    <property type="protein sequence ID" value="A09p79690.2_BraZ1.CDS.1"/>
    <property type="gene ID" value="A09g79690.2_BraZ1"/>
</dbReference>
<protein>
    <submittedName>
        <fullName evidence="1 2">Uncharacterized protein</fullName>
    </submittedName>
</protein>